<organism evidence="3 4">
    <name type="scientific">Aspergillus pseudoustus</name>
    <dbReference type="NCBI Taxonomy" id="1810923"/>
    <lineage>
        <taxon>Eukaryota</taxon>
        <taxon>Fungi</taxon>
        <taxon>Dikarya</taxon>
        <taxon>Ascomycota</taxon>
        <taxon>Pezizomycotina</taxon>
        <taxon>Eurotiomycetes</taxon>
        <taxon>Eurotiomycetidae</taxon>
        <taxon>Eurotiales</taxon>
        <taxon>Aspergillaceae</taxon>
        <taxon>Aspergillus</taxon>
        <taxon>Aspergillus subgen. Nidulantes</taxon>
    </lineage>
</organism>
<proteinExistence type="predicted"/>
<evidence type="ECO:0000256" key="2">
    <source>
        <dbReference type="SAM" id="SignalP"/>
    </source>
</evidence>
<reference evidence="3 4" key="1">
    <citation type="submission" date="2024-07" db="EMBL/GenBank/DDBJ databases">
        <title>Section-level genome sequencing and comparative genomics of Aspergillus sections Usti and Cavernicolus.</title>
        <authorList>
            <consortium name="Lawrence Berkeley National Laboratory"/>
            <person name="Nybo J.L."/>
            <person name="Vesth T.C."/>
            <person name="Theobald S."/>
            <person name="Frisvad J.C."/>
            <person name="Larsen T.O."/>
            <person name="Kjaerboelling I."/>
            <person name="Rothschild-Mancinelli K."/>
            <person name="Lyhne E.K."/>
            <person name="Kogle M.E."/>
            <person name="Barry K."/>
            <person name="Clum A."/>
            <person name="Na H."/>
            <person name="Ledsgaard L."/>
            <person name="Lin J."/>
            <person name="Lipzen A."/>
            <person name="Kuo A."/>
            <person name="Riley R."/>
            <person name="Mondo S."/>
            <person name="Labutti K."/>
            <person name="Haridas S."/>
            <person name="Pangalinan J."/>
            <person name="Salamov A.A."/>
            <person name="Simmons B.A."/>
            <person name="Magnuson J.K."/>
            <person name="Chen J."/>
            <person name="Drula E."/>
            <person name="Henrissat B."/>
            <person name="Wiebenga A."/>
            <person name="Lubbers R.J."/>
            <person name="Gomes A.C."/>
            <person name="Makela M.R."/>
            <person name="Stajich J."/>
            <person name="Grigoriev I.V."/>
            <person name="Mortensen U.H."/>
            <person name="De Vries R.P."/>
            <person name="Baker S.E."/>
            <person name="Andersen M.R."/>
        </authorList>
    </citation>
    <scope>NUCLEOTIDE SEQUENCE [LARGE SCALE GENOMIC DNA]</scope>
    <source>
        <strain evidence="3 4">CBS 123904</strain>
    </source>
</reference>
<name>A0ABR4IKI9_9EURO</name>
<evidence type="ECO:0000313" key="3">
    <source>
        <dbReference type="EMBL" id="KAL2827308.1"/>
    </source>
</evidence>
<feature type="compositionally biased region" description="Polar residues" evidence="1">
    <location>
        <begin position="113"/>
        <end position="124"/>
    </location>
</feature>
<sequence>MLMPVSVCLILLFAACLLARTACSRLLLIRRGGASDKGICHDSPLTGLLADSLAGQWAENEKRGRKSNMRREANISMDLSKWRSACYTLTDLLSSTRALSNWQTYRQTNTQKSYQWSPTPSISHQAGVGGVNANAKCQKRRKRWGRTVPSTVVDSSAQPTLLPTQQELCPACTDRLAGRPNARGRMQKKVPDLSTLNNFEQLTIHTAPMR</sequence>
<dbReference type="Proteomes" id="UP001610446">
    <property type="component" value="Unassembled WGS sequence"/>
</dbReference>
<protein>
    <recommendedName>
        <fullName evidence="5">Secreted protein</fullName>
    </recommendedName>
</protein>
<keyword evidence="4" id="KW-1185">Reference proteome</keyword>
<keyword evidence="2" id="KW-0732">Signal</keyword>
<feature type="chain" id="PRO_5046736401" description="Secreted protein" evidence="2">
    <location>
        <begin position="24"/>
        <end position="210"/>
    </location>
</feature>
<evidence type="ECO:0000256" key="1">
    <source>
        <dbReference type="SAM" id="MobiDB-lite"/>
    </source>
</evidence>
<feature type="signal peptide" evidence="2">
    <location>
        <begin position="1"/>
        <end position="23"/>
    </location>
</feature>
<gene>
    <name evidence="3" type="ORF">BJY01DRAFT_139255</name>
</gene>
<dbReference type="EMBL" id="JBFXLU010000402">
    <property type="protein sequence ID" value="KAL2827308.1"/>
    <property type="molecule type" value="Genomic_DNA"/>
</dbReference>
<feature type="region of interest" description="Disordered" evidence="1">
    <location>
        <begin position="113"/>
        <end position="134"/>
    </location>
</feature>
<evidence type="ECO:0008006" key="5">
    <source>
        <dbReference type="Google" id="ProtNLM"/>
    </source>
</evidence>
<evidence type="ECO:0000313" key="4">
    <source>
        <dbReference type="Proteomes" id="UP001610446"/>
    </source>
</evidence>
<comment type="caution">
    <text evidence="3">The sequence shown here is derived from an EMBL/GenBank/DDBJ whole genome shotgun (WGS) entry which is preliminary data.</text>
</comment>
<accession>A0ABR4IKI9</accession>